<keyword evidence="1" id="KW-1133">Transmembrane helix</keyword>
<evidence type="ECO:0000256" key="1">
    <source>
        <dbReference type="SAM" id="Phobius"/>
    </source>
</evidence>
<accession>A0ABY1PVE1</accession>
<sequence>MPNRETVSDQTNKPGRFKSFVVLVVVCLAIFFIVRTLAPQTIGEQARRVFEKQLSDHYTDWDVSIRRGVYRPSVGLQFENISLKPKTHESVASRLTSTLGATSIGATTLGSWVDPAPVKIASITVFADIHPEKFLGEGSPMTTRRVVIDGVQANIDVRHDGSLSLAGLWPPPKLGPVCPLVELHSVDVNLGVEGDSQHPVQLRCQDIAVSSTVGADPMQAIKQHISIRGNGDLCGDFDLQINQQQVSPTRASTSVQCSLQQWKIDQTVLARVGRWIPASVLKSGILSSTTKFQFQGNGQLRFDRIVDAGQTTGLDYSVDCEVQDGAYSDNRLAGGVNHFSGRFRATPQRLEIRPSTAMVGDASVSIEAATDLRLKVVPSSVLAVSSIPISAIVVPMGESSLVASIENADISMTATDFLVDDRFRAILPRSSVVLLDRFRPKGRIDLQSRFRNATPLRLSNAPDRGWNIEANLVCKGVDVQFDKFPYPVKQLTGRIGVANGTIQSNGIAGMAGGQRIHCDFRLPLKLHPDAIVSPEKSVLVRTEGGVPIDNALIAALTPRESPLSAPVRRRPQRLGASHGYGLPITAPEAPPSKSGLESFVRSLQPRGAIELASALIQTDANGTTSRQFDLRVTSGTLRYEKFAYPLYNVEGRIQVRDKMVRIIGFSANNAGAARIACDGLYEMPSPESDGQDSELNLRFRVADLAMDHSLRVSLPESTRAIWDEISPAGTLDSADVQIHQQGRMPIDLSMTATQQATESANPNSLSIRPKALPYRIDVVGGQVKYRDNLIEIKDLKGRHDASRLIADGRCQPDANGRWQLSLDLHSGCRLIPDDELIAALPPQMSDAMRALDLRGPLGLRGLTQIRLPDKRSGEPAIDWDVVIQLEGNRIGDVGPVHSMRGQVEIRGLKDGDVLKTSGKLDLDSLHAFGFQITGIRGPFSIAGDLLQIGTLSSGVDPIAGTTVTPDGQLANPAKSQPPLVGNLFGGIVDASGTVALSTGDFDVGASLGNAKIATVLAELGQTRTGMTGRLEMNTRLEGRLGDIDLLKGSGTGRISGANLYELPLIVQTLNLLRITPTEDVAFTDGETQFSLFGEDVHFNRLTLWGDLVALDGSGTLSRQEYLDLSFNTRVSPQNLFSKVLRPLRDNSYTFWTIEVDGPLSAPTIQRRALSGVSQTLEGLFPGMVRSTTASTSTLSR</sequence>
<evidence type="ECO:0008006" key="4">
    <source>
        <dbReference type="Google" id="ProtNLM"/>
    </source>
</evidence>
<reference evidence="2 3" key="1">
    <citation type="submission" date="2017-05" db="EMBL/GenBank/DDBJ databases">
        <authorList>
            <person name="Varghese N."/>
            <person name="Submissions S."/>
        </authorList>
    </citation>
    <scope>NUCLEOTIDE SEQUENCE [LARGE SCALE GENOMIC DNA]</scope>
    <source>
        <strain evidence="2 3">DSM 25457</strain>
    </source>
</reference>
<dbReference type="Proteomes" id="UP001158067">
    <property type="component" value="Unassembled WGS sequence"/>
</dbReference>
<protein>
    <recommendedName>
        <fullName evidence="4">AsmA-like C-terminal domain-containing protein</fullName>
    </recommendedName>
</protein>
<feature type="transmembrane region" description="Helical" evidence="1">
    <location>
        <begin position="20"/>
        <end position="38"/>
    </location>
</feature>
<evidence type="ECO:0000313" key="3">
    <source>
        <dbReference type="Proteomes" id="UP001158067"/>
    </source>
</evidence>
<dbReference type="RefSeq" id="WP_283431671.1">
    <property type="nucleotide sequence ID" value="NZ_FXUG01000002.1"/>
</dbReference>
<organism evidence="2 3">
    <name type="scientific">Neorhodopirellula lusitana</name>
    <dbReference type="NCBI Taxonomy" id="445327"/>
    <lineage>
        <taxon>Bacteria</taxon>
        <taxon>Pseudomonadati</taxon>
        <taxon>Planctomycetota</taxon>
        <taxon>Planctomycetia</taxon>
        <taxon>Pirellulales</taxon>
        <taxon>Pirellulaceae</taxon>
        <taxon>Neorhodopirellula</taxon>
    </lineage>
</organism>
<comment type="caution">
    <text evidence="2">The sequence shown here is derived from an EMBL/GenBank/DDBJ whole genome shotgun (WGS) entry which is preliminary data.</text>
</comment>
<dbReference type="EMBL" id="FXUG01000002">
    <property type="protein sequence ID" value="SMP47884.1"/>
    <property type="molecule type" value="Genomic_DNA"/>
</dbReference>
<name>A0ABY1PVE1_9BACT</name>
<evidence type="ECO:0000313" key="2">
    <source>
        <dbReference type="EMBL" id="SMP47884.1"/>
    </source>
</evidence>
<proteinExistence type="predicted"/>
<keyword evidence="3" id="KW-1185">Reference proteome</keyword>
<gene>
    <name evidence="2" type="ORF">SAMN06265222_102355</name>
</gene>
<keyword evidence="1" id="KW-0472">Membrane</keyword>
<keyword evidence="1" id="KW-0812">Transmembrane</keyword>